<name>A0AAE1HLW3_9NEOP</name>
<comment type="caution">
    <text evidence="1">The sequence shown here is derived from an EMBL/GenBank/DDBJ whole genome shotgun (WGS) entry which is preliminary data.</text>
</comment>
<organism evidence="1 2">
    <name type="scientific">Frankliniella fusca</name>
    <dbReference type="NCBI Taxonomy" id="407009"/>
    <lineage>
        <taxon>Eukaryota</taxon>
        <taxon>Metazoa</taxon>
        <taxon>Ecdysozoa</taxon>
        <taxon>Arthropoda</taxon>
        <taxon>Hexapoda</taxon>
        <taxon>Insecta</taxon>
        <taxon>Pterygota</taxon>
        <taxon>Neoptera</taxon>
        <taxon>Paraneoptera</taxon>
        <taxon>Thysanoptera</taxon>
        <taxon>Terebrantia</taxon>
        <taxon>Thripoidea</taxon>
        <taxon>Thripidae</taxon>
        <taxon>Frankliniella</taxon>
    </lineage>
</organism>
<keyword evidence="1" id="KW-0808">Transferase</keyword>
<gene>
    <name evidence="1" type="ORF">KUF71_001981</name>
</gene>
<evidence type="ECO:0000313" key="2">
    <source>
        <dbReference type="Proteomes" id="UP001219518"/>
    </source>
</evidence>
<reference evidence="1" key="1">
    <citation type="submission" date="2021-07" db="EMBL/GenBank/DDBJ databases">
        <authorList>
            <person name="Catto M.A."/>
            <person name="Jacobson A."/>
            <person name="Kennedy G."/>
            <person name="Labadie P."/>
            <person name="Hunt B.G."/>
            <person name="Srinivasan R."/>
        </authorList>
    </citation>
    <scope>NUCLEOTIDE SEQUENCE</scope>
    <source>
        <strain evidence="1">PL_HMW_Pooled</strain>
        <tissue evidence="1">Head</tissue>
    </source>
</reference>
<dbReference type="GO" id="GO:0016740">
    <property type="term" value="F:transferase activity"/>
    <property type="evidence" value="ECO:0007669"/>
    <property type="project" value="UniProtKB-KW"/>
</dbReference>
<dbReference type="AlphaFoldDB" id="A0AAE1HLW3"/>
<protein>
    <submittedName>
        <fullName evidence="1">UDP-glucose:undecaprenyl-phosphate glucose-1-phosphate transferase</fullName>
    </submittedName>
</protein>
<keyword evidence="2" id="KW-1185">Reference proteome</keyword>
<proteinExistence type="predicted"/>
<sequence length="88" mass="9766">MQATSVDSPALSRPVDNQEEVCPTVKVIKTTKVLLDGKPISLWREHFKCKVINIDSPASSQAVNKEERVCPTGQTRSSIELLFDLEVI</sequence>
<reference evidence="1" key="2">
    <citation type="journal article" date="2023" name="BMC Genomics">
        <title>Pest status, molecular evolution, and epigenetic factors derived from the genome assembly of Frankliniella fusca, a thysanopteran phytovirus vector.</title>
        <authorList>
            <person name="Catto M.A."/>
            <person name="Labadie P.E."/>
            <person name="Jacobson A.L."/>
            <person name="Kennedy G.G."/>
            <person name="Srinivasan R."/>
            <person name="Hunt B.G."/>
        </authorList>
    </citation>
    <scope>NUCLEOTIDE SEQUENCE</scope>
    <source>
        <strain evidence="1">PL_HMW_Pooled</strain>
    </source>
</reference>
<evidence type="ECO:0000313" key="1">
    <source>
        <dbReference type="EMBL" id="KAK3923573.1"/>
    </source>
</evidence>
<accession>A0AAE1HLW3</accession>
<dbReference type="Proteomes" id="UP001219518">
    <property type="component" value="Unassembled WGS sequence"/>
</dbReference>
<dbReference type="EMBL" id="JAHWGI010001147">
    <property type="protein sequence ID" value="KAK3923573.1"/>
    <property type="molecule type" value="Genomic_DNA"/>
</dbReference>